<feature type="region of interest" description="Disordered" evidence="1">
    <location>
        <begin position="1"/>
        <end position="22"/>
    </location>
</feature>
<feature type="compositionally biased region" description="Basic and acidic residues" evidence="1">
    <location>
        <begin position="1"/>
        <end position="15"/>
    </location>
</feature>
<evidence type="ECO:0000313" key="3">
    <source>
        <dbReference type="EMBL" id="GAA3374839.1"/>
    </source>
</evidence>
<sequence length="84" mass="9404">MTSRKEKEDRVRRLLDASPHPAVPAGLPVRAVERGTRLQRRRRNLRVLGWLLLAALALALVVWVAVEQPWQSPPSDIAPPVEGL</sequence>
<accession>A0ABP6SEY3</accession>
<evidence type="ECO:0000313" key="4">
    <source>
        <dbReference type="Proteomes" id="UP001499990"/>
    </source>
</evidence>
<keyword evidence="4" id="KW-1185">Reference proteome</keyword>
<feature type="transmembrane region" description="Helical" evidence="2">
    <location>
        <begin position="47"/>
        <end position="66"/>
    </location>
</feature>
<protein>
    <submittedName>
        <fullName evidence="3">Uncharacterized protein</fullName>
    </submittedName>
</protein>
<dbReference type="Proteomes" id="UP001499990">
    <property type="component" value="Unassembled WGS sequence"/>
</dbReference>
<proteinExistence type="predicted"/>
<dbReference type="EMBL" id="BAAAYL010000001">
    <property type="protein sequence ID" value="GAA3374839.1"/>
    <property type="molecule type" value="Genomic_DNA"/>
</dbReference>
<keyword evidence="2" id="KW-0472">Membrane</keyword>
<dbReference type="RefSeq" id="WP_345039567.1">
    <property type="nucleotide sequence ID" value="NZ_BAAAYL010000001.1"/>
</dbReference>
<keyword evidence="2" id="KW-0812">Transmembrane</keyword>
<gene>
    <name evidence="3" type="ORF">GCM10020367_40270</name>
</gene>
<evidence type="ECO:0000256" key="1">
    <source>
        <dbReference type="SAM" id="MobiDB-lite"/>
    </source>
</evidence>
<keyword evidence="2" id="KW-1133">Transmembrane helix</keyword>
<reference evidence="4" key="1">
    <citation type="journal article" date="2019" name="Int. J. Syst. Evol. Microbiol.">
        <title>The Global Catalogue of Microorganisms (GCM) 10K type strain sequencing project: providing services to taxonomists for standard genome sequencing and annotation.</title>
        <authorList>
            <consortium name="The Broad Institute Genomics Platform"/>
            <consortium name="The Broad Institute Genome Sequencing Center for Infectious Disease"/>
            <person name="Wu L."/>
            <person name="Ma J."/>
        </authorList>
    </citation>
    <scope>NUCLEOTIDE SEQUENCE [LARGE SCALE GENOMIC DNA]</scope>
    <source>
        <strain evidence="4">JCM 9651</strain>
    </source>
</reference>
<organism evidence="3 4">
    <name type="scientific">Streptomyces sannanensis</name>
    <dbReference type="NCBI Taxonomy" id="285536"/>
    <lineage>
        <taxon>Bacteria</taxon>
        <taxon>Bacillati</taxon>
        <taxon>Actinomycetota</taxon>
        <taxon>Actinomycetes</taxon>
        <taxon>Kitasatosporales</taxon>
        <taxon>Streptomycetaceae</taxon>
        <taxon>Streptomyces</taxon>
    </lineage>
</organism>
<name>A0ABP6SEY3_9ACTN</name>
<evidence type="ECO:0000256" key="2">
    <source>
        <dbReference type="SAM" id="Phobius"/>
    </source>
</evidence>
<comment type="caution">
    <text evidence="3">The sequence shown here is derived from an EMBL/GenBank/DDBJ whole genome shotgun (WGS) entry which is preliminary data.</text>
</comment>